<dbReference type="Proteomes" id="UP001559025">
    <property type="component" value="Unassembled WGS sequence"/>
</dbReference>
<comment type="similarity">
    <text evidence="1">Belongs to the AHA1 family.</text>
</comment>
<evidence type="ECO:0000313" key="3">
    <source>
        <dbReference type="EMBL" id="MEX4006501.1"/>
    </source>
</evidence>
<name>A0ABV3WPB4_9HYPH</name>
<evidence type="ECO:0000313" key="4">
    <source>
        <dbReference type="Proteomes" id="UP001559025"/>
    </source>
</evidence>
<dbReference type="Gene3D" id="3.30.530.20">
    <property type="match status" value="1"/>
</dbReference>
<dbReference type="RefSeq" id="WP_368801796.1">
    <property type="nucleotide sequence ID" value="NZ_JAZHFV010000001.1"/>
</dbReference>
<sequence length="153" mass="17580">MNDRANIVIERTYAAEPEELWGLWTTKAGFESWWGPQGFRSDVHKIEARQDGALHYDMVEEAKLDRPPSHGIRGTFSEFKPHERLVLTQIIDFLPGVEPYNSTIVVEFFPAGEGHVRMVVTLWPMHDTETSAMQKEGFLSQLSKLDERYGWTG</sequence>
<dbReference type="CDD" id="cd07814">
    <property type="entry name" value="SRPBCC_CalC_Aha1-like"/>
    <property type="match status" value="1"/>
</dbReference>
<comment type="caution">
    <text evidence="3">The sequence shown here is derived from an EMBL/GenBank/DDBJ whole genome shotgun (WGS) entry which is preliminary data.</text>
</comment>
<dbReference type="Pfam" id="PF08327">
    <property type="entry name" value="AHSA1"/>
    <property type="match status" value="1"/>
</dbReference>
<reference evidence="3 4" key="1">
    <citation type="submission" date="2024-01" db="EMBL/GenBank/DDBJ databases">
        <title>New evidence supports the origin of RcGTA from prophage.</title>
        <authorList>
            <person name="Xu Y."/>
            <person name="Liu B."/>
            <person name="Chen F."/>
        </authorList>
    </citation>
    <scope>NUCLEOTIDE SEQUENCE [LARGE SCALE GENOMIC DNA]</scope>
    <source>
        <strain evidence="3 4">CBW1107-2</strain>
    </source>
</reference>
<evidence type="ECO:0000259" key="2">
    <source>
        <dbReference type="Pfam" id="PF08327"/>
    </source>
</evidence>
<protein>
    <submittedName>
        <fullName evidence="3">SRPBCC domain-containing protein</fullName>
    </submittedName>
</protein>
<organism evidence="3 4">
    <name type="scientific">Neoaquamicrobium sediminum</name>
    <dbReference type="NCBI Taxonomy" id="1849104"/>
    <lineage>
        <taxon>Bacteria</taxon>
        <taxon>Pseudomonadati</taxon>
        <taxon>Pseudomonadota</taxon>
        <taxon>Alphaproteobacteria</taxon>
        <taxon>Hyphomicrobiales</taxon>
        <taxon>Phyllobacteriaceae</taxon>
        <taxon>Neoaquamicrobium</taxon>
    </lineage>
</organism>
<proteinExistence type="inferred from homology"/>
<dbReference type="SUPFAM" id="SSF55961">
    <property type="entry name" value="Bet v1-like"/>
    <property type="match status" value="1"/>
</dbReference>
<dbReference type="InterPro" id="IPR023393">
    <property type="entry name" value="START-like_dom_sf"/>
</dbReference>
<keyword evidence="4" id="KW-1185">Reference proteome</keyword>
<evidence type="ECO:0000256" key="1">
    <source>
        <dbReference type="ARBA" id="ARBA00006817"/>
    </source>
</evidence>
<dbReference type="EMBL" id="JAZHFV010000001">
    <property type="protein sequence ID" value="MEX4006501.1"/>
    <property type="molecule type" value="Genomic_DNA"/>
</dbReference>
<feature type="domain" description="Activator of Hsp90 ATPase homologue 1/2-like C-terminal" evidence="2">
    <location>
        <begin position="15"/>
        <end position="147"/>
    </location>
</feature>
<gene>
    <name evidence="3" type="ORF">V1479_04240</name>
</gene>
<dbReference type="InterPro" id="IPR013538">
    <property type="entry name" value="ASHA1/2-like_C"/>
</dbReference>
<accession>A0ABV3WPB4</accession>